<evidence type="ECO:0008006" key="4">
    <source>
        <dbReference type="Google" id="ProtNLM"/>
    </source>
</evidence>
<feature type="transmembrane region" description="Helical" evidence="1">
    <location>
        <begin position="20"/>
        <end position="41"/>
    </location>
</feature>
<evidence type="ECO:0000313" key="2">
    <source>
        <dbReference type="EMBL" id="XAO47188.1"/>
    </source>
</evidence>
<keyword evidence="1" id="KW-0812">Transmembrane</keyword>
<keyword evidence="1" id="KW-0472">Membrane</keyword>
<name>A0AAU6WGA3_9MICC</name>
<dbReference type="KEGG" id="gey:QMQ05_06610"/>
<protein>
    <recommendedName>
        <fullName evidence="4">DUF2946 domain-containing protein</fullName>
    </recommendedName>
</protein>
<feature type="transmembrane region" description="Helical" evidence="1">
    <location>
        <begin position="89"/>
        <end position="105"/>
    </location>
</feature>
<dbReference type="EMBL" id="CP125942">
    <property type="protein sequence ID" value="XAO47188.1"/>
    <property type="molecule type" value="Genomic_DNA"/>
</dbReference>
<sequence>MGKNRNAMRRNQKGLPSLLLMQLALLLGAVFLGLFSMHILIAPSMSPNGHPSTHEQEQLADHAIIDSQIPLQQYDDQHGCSTCPMNHELSAVGCILALLALLLVLRPPGLRACRKKFDLRLIVLLRDLREQASTKPDLTALGISRT</sequence>
<dbReference type="Proteomes" id="UP001486888">
    <property type="component" value="Chromosome"/>
</dbReference>
<proteinExistence type="predicted"/>
<reference evidence="2 3" key="1">
    <citation type="submission" date="2023-05" db="EMBL/GenBank/DDBJ databases">
        <title>Glutamicibacter sp. B1, complete genome.</title>
        <authorList>
            <person name="Long Y.H."/>
            <person name="Fang T."/>
            <person name="Li X.Y."/>
        </authorList>
    </citation>
    <scope>NUCLEOTIDE SEQUENCE [LARGE SCALE GENOMIC DNA]</scope>
    <source>
        <strain evidence="2 3">B1</strain>
    </source>
</reference>
<gene>
    <name evidence="2" type="ORF">QMQ05_06610</name>
</gene>
<evidence type="ECO:0000313" key="3">
    <source>
        <dbReference type="Proteomes" id="UP001486888"/>
    </source>
</evidence>
<dbReference type="AlphaFoldDB" id="A0AAU6WGA3"/>
<dbReference type="RefSeq" id="WP_334123362.1">
    <property type="nucleotide sequence ID" value="NZ_CP125942.1"/>
</dbReference>
<evidence type="ECO:0000256" key="1">
    <source>
        <dbReference type="SAM" id="Phobius"/>
    </source>
</evidence>
<organism evidence="2 3">
    <name type="scientific">Glutamicibacter ectropisis</name>
    <dbReference type="NCBI Taxonomy" id="3046593"/>
    <lineage>
        <taxon>Bacteria</taxon>
        <taxon>Bacillati</taxon>
        <taxon>Actinomycetota</taxon>
        <taxon>Actinomycetes</taxon>
        <taxon>Micrococcales</taxon>
        <taxon>Micrococcaceae</taxon>
        <taxon>Glutamicibacter</taxon>
    </lineage>
</organism>
<accession>A0AAU6WGA3</accession>
<keyword evidence="3" id="KW-1185">Reference proteome</keyword>
<keyword evidence="1" id="KW-1133">Transmembrane helix</keyword>